<dbReference type="GO" id="GO:0008820">
    <property type="term" value="F:cobinamide phosphate guanylyltransferase activity"/>
    <property type="evidence" value="ECO:0007669"/>
    <property type="project" value="UniProtKB-EC"/>
</dbReference>
<dbReference type="PANTHER" id="PTHR34848:SF1">
    <property type="entry name" value="BIFUNCTIONAL ADENOSYLCOBALAMIN BIOSYNTHESIS PROTEIN COBU"/>
    <property type="match status" value="1"/>
</dbReference>
<protein>
    <recommendedName>
        <fullName evidence="16">Adenosylcobinamide kinase</fullName>
        <ecNumber evidence="8">2.7.1.156</ecNumber>
        <ecNumber evidence="9">2.7.7.62</ecNumber>
    </recommendedName>
    <alternativeName>
        <fullName evidence="17">Adenosylcobinamide-phosphate guanylyltransferase</fullName>
    </alternativeName>
</protein>
<evidence type="ECO:0000256" key="2">
    <source>
        <dbReference type="ARBA" id="ARBA00000711"/>
    </source>
</evidence>
<evidence type="ECO:0000256" key="18">
    <source>
        <dbReference type="PIRSR" id="PIRSR006135-1"/>
    </source>
</evidence>
<feature type="binding site" evidence="19">
    <location>
        <begin position="55"/>
        <end position="58"/>
    </location>
    <ligand>
        <name>GTP</name>
        <dbReference type="ChEBI" id="CHEBI:37565"/>
    </ligand>
</feature>
<dbReference type="UniPathway" id="UPA00148">
    <property type="reaction ID" value="UER00236"/>
</dbReference>
<evidence type="ECO:0000256" key="7">
    <source>
        <dbReference type="ARBA" id="ARBA00007490"/>
    </source>
</evidence>
<evidence type="ECO:0000256" key="11">
    <source>
        <dbReference type="ARBA" id="ARBA00022679"/>
    </source>
</evidence>
<keyword evidence="21" id="KW-1185">Reference proteome</keyword>
<dbReference type="AlphaFoldDB" id="A0A1C0ARV2"/>
<feature type="binding site" evidence="19">
    <location>
        <begin position="36"/>
        <end position="38"/>
    </location>
    <ligand>
        <name>GTP</name>
        <dbReference type="ChEBI" id="CHEBI:37565"/>
    </ligand>
</feature>
<evidence type="ECO:0000256" key="17">
    <source>
        <dbReference type="ARBA" id="ARBA00030571"/>
    </source>
</evidence>
<feature type="binding site" evidence="19">
    <location>
        <begin position="12"/>
        <end position="19"/>
    </location>
    <ligand>
        <name>GTP</name>
        <dbReference type="ChEBI" id="CHEBI:37565"/>
    </ligand>
</feature>
<feature type="binding site" evidence="19">
    <location>
        <position position="66"/>
    </location>
    <ligand>
        <name>GTP</name>
        <dbReference type="ChEBI" id="CHEBI:37565"/>
    </ligand>
</feature>
<dbReference type="GO" id="GO:0005524">
    <property type="term" value="F:ATP binding"/>
    <property type="evidence" value="ECO:0007669"/>
    <property type="project" value="UniProtKB-KW"/>
</dbReference>
<evidence type="ECO:0000256" key="5">
    <source>
        <dbReference type="ARBA" id="ARBA00004692"/>
    </source>
</evidence>
<dbReference type="Gene3D" id="3.40.50.300">
    <property type="entry name" value="P-loop containing nucleotide triphosphate hydrolases"/>
    <property type="match status" value="1"/>
</dbReference>
<keyword evidence="10" id="KW-0169">Cobalamin biosynthesis</keyword>
<evidence type="ECO:0000313" key="21">
    <source>
        <dbReference type="Proteomes" id="UP000093501"/>
    </source>
</evidence>
<evidence type="ECO:0000256" key="9">
    <source>
        <dbReference type="ARBA" id="ARBA00012523"/>
    </source>
</evidence>
<dbReference type="EC" id="2.7.7.62" evidence="9"/>
<dbReference type="CDD" id="cd00544">
    <property type="entry name" value="CobU"/>
    <property type="match status" value="1"/>
</dbReference>
<dbReference type="SUPFAM" id="SSF52540">
    <property type="entry name" value="P-loop containing nucleoside triphosphate hydrolases"/>
    <property type="match status" value="1"/>
</dbReference>
<accession>A0A1C0ARV2</accession>
<evidence type="ECO:0000256" key="15">
    <source>
        <dbReference type="ARBA" id="ARBA00023134"/>
    </source>
</evidence>
<name>A0A1C0ARV2_9ACTN</name>
<comment type="pathway">
    <text evidence="5">Cofactor biosynthesis; adenosylcobalamin biosynthesis; adenosylcobalamin from cob(II)yrinate a,c-diamide: step 6/7.</text>
</comment>
<evidence type="ECO:0000256" key="14">
    <source>
        <dbReference type="ARBA" id="ARBA00022840"/>
    </source>
</evidence>
<feature type="binding site" evidence="19">
    <location>
        <position position="85"/>
    </location>
    <ligand>
        <name>GTP</name>
        <dbReference type="ChEBI" id="CHEBI:37565"/>
    </ligand>
</feature>
<comment type="pathway">
    <text evidence="6">Cofactor biosynthesis; adenosylcobalamin biosynthesis; adenosylcobalamin from cob(II)yrinate a,c-diamide: step 5/7.</text>
</comment>
<evidence type="ECO:0000256" key="19">
    <source>
        <dbReference type="PIRSR" id="PIRSR006135-2"/>
    </source>
</evidence>
<evidence type="ECO:0000256" key="16">
    <source>
        <dbReference type="ARBA" id="ARBA00029570"/>
    </source>
</evidence>
<keyword evidence="11 20" id="KW-0808">Transferase</keyword>
<evidence type="ECO:0000256" key="1">
    <source>
        <dbReference type="ARBA" id="ARBA00000312"/>
    </source>
</evidence>
<evidence type="ECO:0000256" key="8">
    <source>
        <dbReference type="ARBA" id="ARBA00012016"/>
    </source>
</evidence>
<dbReference type="PANTHER" id="PTHR34848">
    <property type="match status" value="1"/>
</dbReference>
<evidence type="ECO:0000256" key="13">
    <source>
        <dbReference type="ARBA" id="ARBA00022777"/>
    </source>
</evidence>
<dbReference type="GO" id="GO:0005525">
    <property type="term" value="F:GTP binding"/>
    <property type="evidence" value="ECO:0007669"/>
    <property type="project" value="UniProtKB-KW"/>
</dbReference>
<feature type="active site" description="GMP-histidine intermediate" evidence="18">
    <location>
        <position position="54"/>
    </location>
</feature>
<evidence type="ECO:0000256" key="12">
    <source>
        <dbReference type="ARBA" id="ARBA00022741"/>
    </source>
</evidence>
<dbReference type="Proteomes" id="UP000093501">
    <property type="component" value="Unassembled WGS sequence"/>
</dbReference>
<dbReference type="InterPro" id="IPR027417">
    <property type="entry name" value="P-loop_NTPase"/>
</dbReference>
<evidence type="ECO:0000256" key="4">
    <source>
        <dbReference type="ARBA" id="ARBA00003889"/>
    </source>
</evidence>
<dbReference type="Pfam" id="PF02283">
    <property type="entry name" value="CobU"/>
    <property type="match status" value="1"/>
</dbReference>
<dbReference type="GO" id="GO:0043752">
    <property type="term" value="F:adenosylcobinamide kinase activity"/>
    <property type="evidence" value="ECO:0007669"/>
    <property type="project" value="UniProtKB-EC"/>
</dbReference>
<comment type="similarity">
    <text evidence="7">Belongs to the CobU/CobP family.</text>
</comment>
<evidence type="ECO:0000256" key="3">
    <source>
        <dbReference type="ARBA" id="ARBA00001522"/>
    </source>
</evidence>
<keyword evidence="15 19" id="KW-0342">GTP-binding</keyword>
<evidence type="ECO:0000256" key="6">
    <source>
        <dbReference type="ARBA" id="ARBA00005159"/>
    </source>
</evidence>
<comment type="catalytic activity">
    <reaction evidence="1">
        <text>adenosylcob(III)inamide + ATP = adenosylcob(III)inamide phosphate + ADP + H(+)</text>
        <dbReference type="Rhea" id="RHEA:15769"/>
        <dbReference type="ChEBI" id="CHEBI:2480"/>
        <dbReference type="ChEBI" id="CHEBI:15378"/>
        <dbReference type="ChEBI" id="CHEBI:30616"/>
        <dbReference type="ChEBI" id="CHEBI:58502"/>
        <dbReference type="ChEBI" id="CHEBI:456216"/>
        <dbReference type="EC" id="2.7.1.156"/>
    </reaction>
</comment>
<organism evidence="20 21">
    <name type="scientific">Tessaracoccus lapidicaptus</name>
    <dbReference type="NCBI Taxonomy" id="1427523"/>
    <lineage>
        <taxon>Bacteria</taxon>
        <taxon>Bacillati</taxon>
        <taxon>Actinomycetota</taxon>
        <taxon>Actinomycetes</taxon>
        <taxon>Propionibacteriales</taxon>
        <taxon>Propionibacteriaceae</taxon>
        <taxon>Tessaracoccus</taxon>
    </lineage>
</organism>
<keyword evidence="14" id="KW-0067">ATP-binding</keyword>
<comment type="function">
    <text evidence="4">Catalyzes ATP-dependent phosphorylation of adenosylcobinamide and addition of GMP to adenosylcobinamide phosphate.</text>
</comment>
<comment type="caution">
    <text evidence="20">The sequence shown here is derived from an EMBL/GenBank/DDBJ whole genome shotgun (WGS) entry which is preliminary data.</text>
</comment>
<comment type="catalytic activity">
    <reaction evidence="2">
        <text>adenosylcob(III)inamide phosphate + GTP + H(+) = adenosylcob(III)inamide-GDP + diphosphate</text>
        <dbReference type="Rhea" id="RHEA:22712"/>
        <dbReference type="ChEBI" id="CHEBI:15378"/>
        <dbReference type="ChEBI" id="CHEBI:33019"/>
        <dbReference type="ChEBI" id="CHEBI:37565"/>
        <dbReference type="ChEBI" id="CHEBI:58502"/>
        <dbReference type="ChEBI" id="CHEBI:60487"/>
        <dbReference type="EC" id="2.7.7.62"/>
    </reaction>
</comment>
<evidence type="ECO:0000313" key="20">
    <source>
        <dbReference type="EMBL" id="OCL37071.1"/>
    </source>
</evidence>
<dbReference type="EC" id="2.7.1.156" evidence="8"/>
<reference evidence="21" key="1">
    <citation type="submission" date="2016-07" db="EMBL/GenBank/DDBJ databases">
        <authorList>
            <person name="Florea S."/>
            <person name="Webb J.S."/>
            <person name="Jaromczyk J."/>
            <person name="Schardl C.L."/>
        </authorList>
    </citation>
    <scope>NUCLEOTIDE SEQUENCE [LARGE SCALE GENOMIC DNA]</scope>
    <source>
        <strain evidence="21">IPBSL-7</strain>
    </source>
</reference>
<proteinExistence type="inferred from homology"/>
<dbReference type="EMBL" id="MBQD01000003">
    <property type="protein sequence ID" value="OCL37071.1"/>
    <property type="molecule type" value="Genomic_DNA"/>
</dbReference>
<gene>
    <name evidence="20" type="ORF">BCR15_12300</name>
</gene>
<dbReference type="NCBIfam" id="NF004469">
    <property type="entry name" value="PRK05800.1"/>
    <property type="match status" value="1"/>
</dbReference>
<comment type="catalytic activity">
    <reaction evidence="3">
        <text>adenosylcob(III)inamide + GTP = adenosylcob(III)inamide phosphate + GDP + H(+)</text>
        <dbReference type="Rhea" id="RHEA:15765"/>
        <dbReference type="ChEBI" id="CHEBI:2480"/>
        <dbReference type="ChEBI" id="CHEBI:15378"/>
        <dbReference type="ChEBI" id="CHEBI:37565"/>
        <dbReference type="ChEBI" id="CHEBI:58189"/>
        <dbReference type="ChEBI" id="CHEBI:58502"/>
        <dbReference type="EC" id="2.7.1.156"/>
    </reaction>
</comment>
<dbReference type="InterPro" id="IPR003203">
    <property type="entry name" value="CobU/CobP"/>
</dbReference>
<evidence type="ECO:0000256" key="10">
    <source>
        <dbReference type="ARBA" id="ARBA00022573"/>
    </source>
</evidence>
<dbReference type="PIRSF" id="PIRSF006135">
    <property type="entry name" value="CobU"/>
    <property type="match status" value="1"/>
</dbReference>
<dbReference type="GO" id="GO:0009236">
    <property type="term" value="P:cobalamin biosynthetic process"/>
    <property type="evidence" value="ECO:0007669"/>
    <property type="project" value="UniProtKB-UniPathway"/>
</dbReference>
<keyword evidence="12 19" id="KW-0547">Nucleotide-binding</keyword>
<keyword evidence="13 20" id="KW-0418">Kinase</keyword>
<sequence length="180" mass="19802">MAHAPVPTLVLGGARSGKSSWAEAQLAGARDVDYVATSEVRDDDPEWAHRVALHRDRRPGSWRTVETIDLASVLDRDDAAPVLIDCAAVWLDRVLMAAGAWDDSPGWRERVEREVSRVADALRRTTREVIIVSNEVGSGVVPATPSGRLYRDELGRLNARLAEASREVWLCTAGIARRIK</sequence>